<dbReference type="Proteomes" id="UP000036756">
    <property type="component" value="Unassembled WGS sequence"/>
</dbReference>
<dbReference type="InterPro" id="IPR007563">
    <property type="entry name" value="DUF554"/>
</dbReference>
<name>A0A0J8D8X2_CLOCY</name>
<comment type="caution">
    <text evidence="2">The sequence shown here is derived from an EMBL/GenBank/DDBJ whole genome shotgun (WGS) entry which is preliminary data.</text>
</comment>
<feature type="transmembrane region" description="Helical" evidence="1">
    <location>
        <begin position="136"/>
        <end position="159"/>
    </location>
</feature>
<feature type="transmembrane region" description="Helical" evidence="1">
    <location>
        <begin position="94"/>
        <end position="116"/>
    </location>
</feature>
<dbReference type="STRING" id="1121307.CLCY_1c00360"/>
<gene>
    <name evidence="2" type="ORF">CLCY_1c00360</name>
</gene>
<protein>
    <recommendedName>
        <fullName evidence="4">DUF554 domain-containing protein</fullName>
    </recommendedName>
</protein>
<keyword evidence="3" id="KW-1185">Reference proteome</keyword>
<dbReference type="PANTHER" id="PTHR36111:SF2">
    <property type="entry name" value="INNER MEMBRANE PROTEIN"/>
    <property type="match status" value="1"/>
</dbReference>
<keyword evidence="1" id="KW-0812">Transmembrane</keyword>
<dbReference type="RefSeq" id="WP_048571207.1">
    <property type="nucleotide sequence ID" value="NZ_LFVU01000028.1"/>
</dbReference>
<feature type="transmembrane region" description="Helical" evidence="1">
    <location>
        <begin position="206"/>
        <end position="225"/>
    </location>
</feature>
<dbReference type="PANTHER" id="PTHR36111">
    <property type="entry name" value="INNER MEMBRANE PROTEIN-RELATED"/>
    <property type="match status" value="1"/>
</dbReference>
<evidence type="ECO:0000256" key="1">
    <source>
        <dbReference type="SAM" id="Phobius"/>
    </source>
</evidence>
<evidence type="ECO:0000313" key="2">
    <source>
        <dbReference type="EMBL" id="KMT20804.1"/>
    </source>
</evidence>
<accession>A0A0J8D8X2</accession>
<dbReference type="OrthoDB" id="9797976at2"/>
<organism evidence="2 3">
    <name type="scientific">Clostridium cylindrosporum DSM 605</name>
    <dbReference type="NCBI Taxonomy" id="1121307"/>
    <lineage>
        <taxon>Bacteria</taxon>
        <taxon>Bacillati</taxon>
        <taxon>Bacillota</taxon>
        <taxon>Clostridia</taxon>
        <taxon>Eubacteriales</taxon>
        <taxon>Clostridiaceae</taxon>
        <taxon>Clostridium</taxon>
    </lineage>
</organism>
<feature type="transmembrane region" description="Helical" evidence="1">
    <location>
        <begin position="179"/>
        <end position="200"/>
    </location>
</feature>
<reference evidence="2 3" key="1">
    <citation type="submission" date="2015-06" db="EMBL/GenBank/DDBJ databases">
        <title>Draft genome sequence of the purine-degrading Clostridium cylindrosporum HC-1 (DSM 605).</title>
        <authorList>
            <person name="Poehlein A."/>
            <person name="Schiel-Bengelsdorf B."/>
            <person name="Bengelsdorf F."/>
            <person name="Daniel R."/>
            <person name="Duerre P."/>
        </authorList>
    </citation>
    <scope>NUCLEOTIDE SEQUENCE [LARGE SCALE GENOMIC DNA]</scope>
    <source>
        <strain evidence="2 3">DSM 605</strain>
    </source>
</reference>
<keyword evidence="1" id="KW-1133">Transmembrane helix</keyword>
<proteinExistence type="predicted"/>
<feature type="transmembrane region" description="Helical" evidence="1">
    <location>
        <begin position="56"/>
        <end position="73"/>
    </location>
</feature>
<dbReference type="PATRIC" id="fig|1121307.3.peg.397"/>
<keyword evidence="1" id="KW-0472">Membrane</keyword>
<sequence>MLGTFVNVLAIIIGAIIGSTLKRGMKEKYQNNIMVGAGLVALSLGISWVAKSIPQSKYSVLFVASMIIGAYIGEVIDLDSKVNSYGARFKESNLLEGITTTVLLFCVGTLSILGPIESALKGDNTLLFTNAILDGFTSIVFAANFGIGIVITAGILFLWQGALFMSAQFISPIITPDMLNEISIIGGILLITTGLNILNIKKIKTLNLLPALLIPIVFFTIKGILN</sequence>
<dbReference type="Pfam" id="PF04474">
    <property type="entry name" value="DUF554"/>
    <property type="match status" value="1"/>
</dbReference>
<feature type="transmembrane region" description="Helical" evidence="1">
    <location>
        <begin position="33"/>
        <end position="50"/>
    </location>
</feature>
<dbReference type="EMBL" id="LFVU01000028">
    <property type="protein sequence ID" value="KMT20804.1"/>
    <property type="molecule type" value="Genomic_DNA"/>
</dbReference>
<dbReference type="AlphaFoldDB" id="A0A0J8D8X2"/>
<evidence type="ECO:0000313" key="3">
    <source>
        <dbReference type="Proteomes" id="UP000036756"/>
    </source>
</evidence>
<feature type="transmembrane region" description="Helical" evidence="1">
    <location>
        <begin position="6"/>
        <end position="21"/>
    </location>
</feature>
<evidence type="ECO:0008006" key="4">
    <source>
        <dbReference type="Google" id="ProtNLM"/>
    </source>
</evidence>